<keyword evidence="11 18" id="KW-1133">Transmembrane helix</keyword>
<name>A0AAV7JLT0_9METZ</name>
<keyword evidence="9 19" id="KW-0732">Signal</keyword>
<dbReference type="GO" id="GO:0034045">
    <property type="term" value="C:phagophore assembly site membrane"/>
    <property type="evidence" value="ECO:0007669"/>
    <property type="project" value="UniProtKB-SubCell"/>
</dbReference>
<evidence type="ECO:0000313" key="22">
    <source>
        <dbReference type="Proteomes" id="UP001165289"/>
    </source>
</evidence>
<comment type="similarity">
    <text evidence="5">Belongs to the ATG27 family.</text>
</comment>
<evidence type="ECO:0000259" key="20">
    <source>
        <dbReference type="PROSITE" id="PS51914"/>
    </source>
</evidence>
<gene>
    <name evidence="21" type="ORF">LOD99_6541</name>
</gene>
<evidence type="ECO:0000256" key="6">
    <source>
        <dbReference type="ARBA" id="ARBA00013776"/>
    </source>
</evidence>
<dbReference type="InterPro" id="IPR009011">
    <property type="entry name" value="Man6P_isomerase_rcpt-bd_dom_sf"/>
</dbReference>
<evidence type="ECO:0000256" key="3">
    <source>
        <dbReference type="ARBA" id="ARBA00004394"/>
    </source>
</evidence>
<feature type="chain" id="PRO_5043753671" description="Autophagy-related protein 27" evidence="19">
    <location>
        <begin position="25"/>
        <end position="258"/>
    </location>
</feature>
<evidence type="ECO:0000256" key="14">
    <source>
        <dbReference type="ARBA" id="ARBA00023128"/>
    </source>
</evidence>
<dbReference type="InterPro" id="IPR044865">
    <property type="entry name" value="MRH_dom"/>
</dbReference>
<dbReference type="PROSITE" id="PS51914">
    <property type="entry name" value="MRH"/>
    <property type="match status" value="1"/>
</dbReference>
<keyword evidence="13" id="KW-0333">Golgi apparatus</keyword>
<dbReference type="Pfam" id="PF09451">
    <property type="entry name" value="ATG27"/>
    <property type="match status" value="1"/>
</dbReference>
<evidence type="ECO:0000256" key="12">
    <source>
        <dbReference type="ARBA" id="ARBA00023006"/>
    </source>
</evidence>
<keyword evidence="8 18" id="KW-0812">Transmembrane</keyword>
<feature type="domain" description="MRH" evidence="20">
    <location>
        <begin position="32"/>
        <end position="171"/>
    </location>
</feature>
<dbReference type="PANTHER" id="PTHR15071:SF0">
    <property type="entry name" value="MANNOSE 6-PHOSPHATE RECEPTOR-LIKE PROTEIN 1"/>
    <property type="match status" value="1"/>
</dbReference>
<keyword evidence="22" id="KW-1185">Reference proteome</keyword>
<evidence type="ECO:0000256" key="15">
    <source>
        <dbReference type="ARBA" id="ARBA00023136"/>
    </source>
</evidence>
<keyword evidence="14" id="KW-0496">Mitochondrion</keyword>
<proteinExistence type="inferred from homology"/>
<comment type="caution">
    <text evidence="21">The sequence shown here is derived from an EMBL/GenBank/DDBJ whole genome shotgun (WGS) entry which is preliminary data.</text>
</comment>
<organism evidence="21 22">
    <name type="scientific">Oopsacas minuta</name>
    <dbReference type="NCBI Taxonomy" id="111878"/>
    <lineage>
        <taxon>Eukaryota</taxon>
        <taxon>Metazoa</taxon>
        <taxon>Porifera</taxon>
        <taxon>Hexactinellida</taxon>
        <taxon>Hexasterophora</taxon>
        <taxon>Lyssacinosida</taxon>
        <taxon>Leucopsacidae</taxon>
        <taxon>Oopsacas</taxon>
    </lineage>
</organism>
<keyword evidence="17" id="KW-0968">Cytoplasmic vesicle</keyword>
<dbReference type="SUPFAM" id="SSF50911">
    <property type="entry name" value="Mannose 6-phosphate receptor domain"/>
    <property type="match status" value="1"/>
</dbReference>
<keyword evidence="10" id="KW-0653">Protein transport</keyword>
<dbReference type="Proteomes" id="UP001165289">
    <property type="component" value="Unassembled WGS sequence"/>
</dbReference>
<reference evidence="21 22" key="1">
    <citation type="journal article" date="2023" name="BMC Biol.">
        <title>The compact genome of the sponge Oopsacas minuta (Hexactinellida) is lacking key metazoan core genes.</title>
        <authorList>
            <person name="Santini S."/>
            <person name="Schenkelaars Q."/>
            <person name="Jourda C."/>
            <person name="Duchesne M."/>
            <person name="Belahbib H."/>
            <person name="Rocher C."/>
            <person name="Selva M."/>
            <person name="Riesgo A."/>
            <person name="Vervoort M."/>
            <person name="Leys S.P."/>
            <person name="Kodjabachian L."/>
            <person name="Le Bivic A."/>
            <person name="Borchiellini C."/>
            <person name="Claverie J.M."/>
            <person name="Renard E."/>
        </authorList>
    </citation>
    <scope>NUCLEOTIDE SEQUENCE [LARGE SCALE GENOMIC DNA]</scope>
    <source>
        <strain evidence="21">SPO-2</strain>
    </source>
</reference>
<keyword evidence="16" id="KW-1015">Disulfide bond</keyword>
<feature type="signal peptide" evidence="19">
    <location>
        <begin position="1"/>
        <end position="24"/>
    </location>
</feature>
<dbReference type="GO" id="GO:0006914">
    <property type="term" value="P:autophagy"/>
    <property type="evidence" value="ECO:0007669"/>
    <property type="project" value="UniProtKB-KW"/>
</dbReference>
<sequence length="258" mass="28847">MANLSRKLLFIIFTLSHNIFTTQGYLTCDKINSCSCKLSNGEVVDLSPLMYTKMVAAGENSEFHLFMCNPRDYGDDTSTCNKENDVVICQDLSVAEGIHIYYNWGRQYTAEFSVSNPYPLQIEILYRFGDSDRNTTVNVRCDESTVATLSLLGVYNRHAEFALHTKYGCPGYREASATVPVLLILVLLGLTAFGLYFIIGAIVNWQIKGAKGTEAIPNFVFWKETPLLFLDGFYLVGAPICQCARDNLSKRSASYAQI</sequence>
<dbReference type="GO" id="GO:0005802">
    <property type="term" value="C:trans-Golgi network"/>
    <property type="evidence" value="ECO:0007669"/>
    <property type="project" value="TreeGrafter"/>
</dbReference>
<dbReference type="EMBL" id="JAKMXF010000318">
    <property type="protein sequence ID" value="KAI6649752.1"/>
    <property type="molecule type" value="Genomic_DNA"/>
</dbReference>
<evidence type="ECO:0000256" key="2">
    <source>
        <dbReference type="ARBA" id="ARBA00004358"/>
    </source>
</evidence>
<evidence type="ECO:0000256" key="9">
    <source>
        <dbReference type="ARBA" id="ARBA00022729"/>
    </source>
</evidence>
<evidence type="ECO:0000256" key="18">
    <source>
        <dbReference type="SAM" id="Phobius"/>
    </source>
</evidence>
<protein>
    <recommendedName>
        <fullName evidence="6">Autophagy-related protein 27</fullName>
    </recommendedName>
</protein>
<evidence type="ECO:0000256" key="5">
    <source>
        <dbReference type="ARBA" id="ARBA00005363"/>
    </source>
</evidence>
<evidence type="ECO:0000256" key="1">
    <source>
        <dbReference type="ARBA" id="ARBA00004304"/>
    </source>
</evidence>
<evidence type="ECO:0000256" key="8">
    <source>
        <dbReference type="ARBA" id="ARBA00022692"/>
    </source>
</evidence>
<evidence type="ECO:0000256" key="10">
    <source>
        <dbReference type="ARBA" id="ARBA00022927"/>
    </source>
</evidence>
<accession>A0AAV7JLT0</accession>
<keyword evidence="15 18" id="KW-0472">Membrane</keyword>
<dbReference type="GO" id="GO:0015031">
    <property type="term" value="P:protein transport"/>
    <property type="evidence" value="ECO:0007669"/>
    <property type="project" value="UniProtKB-KW"/>
</dbReference>
<dbReference type="GO" id="GO:0000139">
    <property type="term" value="C:Golgi membrane"/>
    <property type="evidence" value="ECO:0007669"/>
    <property type="project" value="UniProtKB-SubCell"/>
</dbReference>
<evidence type="ECO:0000256" key="19">
    <source>
        <dbReference type="SAM" id="SignalP"/>
    </source>
</evidence>
<dbReference type="PANTHER" id="PTHR15071">
    <property type="entry name" value="MANNOSE-6-PHOSPHATE RECEPTOR FAMILY MEMBER"/>
    <property type="match status" value="1"/>
</dbReference>
<evidence type="ECO:0000256" key="17">
    <source>
        <dbReference type="ARBA" id="ARBA00023329"/>
    </source>
</evidence>
<dbReference type="GO" id="GO:0010008">
    <property type="term" value="C:endosome membrane"/>
    <property type="evidence" value="ECO:0007669"/>
    <property type="project" value="UniProtKB-SubCell"/>
</dbReference>
<dbReference type="AlphaFoldDB" id="A0AAV7JLT0"/>
<dbReference type="Gene3D" id="2.70.130.10">
    <property type="entry name" value="Mannose-6-phosphate receptor binding domain"/>
    <property type="match status" value="1"/>
</dbReference>
<keyword evidence="7" id="KW-0813">Transport</keyword>
<evidence type="ECO:0000313" key="21">
    <source>
        <dbReference type="EMBL" id="KAI6649752.1"/>
    </source>
</evidence>
<evidence type="ECO:0000256" key="4">
    <source>
        <dbReference type="ARBA" id="ARBA00004472"/>
    </source>
</evidence>
<dbReference type="GO" id="GO:0031966">
    <property type="term" value="C:mitochondrial membrane"/>
    <property type="evidence" value="ECO:0007669"/>
    <property type="project" value="UniProtKB-SubCell"/>
</dbReference>
<evidence type="ECO:0000256" key="16">
    <source>
        <dbReference type="ARBA" id="ARBA00023157"/>
    </source>
</evidence>
<dbReference type="InterPro" id="IPR018939">
    <property type="entry name" value="Autophagy-rel_prot_27"/>
</dbReference>
<comment type="subcellular location">
    <subcellularLocation>
        <location evidence="2">Cytoplasmic vesicle membrane</location>
        <topology evidence="2">Single-pass type I membrane protein</topology>
    </subcellularLocation>
    <subcellularLocation>
        <location evidence="3">Golgi apparatus membrane</location>
    </subcellularLocation>
    <subcellularLocation>
        <location evidence="1">Mitochondrion membrane</location>
        <topology evidence="1">Single-pass membrane protein</topology>
    </subcellularLocation>
    <subcellularLocation>
        <location evidence="4">Preautophagosomal structure membrane</location>
        <topology evidence="4">Single-pass type I membrane protein</topology>
    </subcellularLocation>
</comment>
<evidence type="ECO:0000256" key="7">
    <source>
        <dbReference type="ARBA" id="ARBA00022448"/>
    </source>
</evidence>
<evidence type="ECO:0000256" key="13">
    <source>
        <dbReference type="ARBA" id="ARBA00023034"/>
    </source>
</evidence>
<keyword evidence="12" id="KW-0072">Autophagy</keyword>
<evidence type="ECO:0000256" key="11">
    <source>
        <dbReference type="ARBA" id="ARBA00022989"/>
    </source>
</evidence>
<feature type="transmembrane region" description="Helical" evidence="18">
    <location>
        <begin position="179"/>
        <end position="203"/>
    </location>
</feature>